<proteinExistence type="inferred from homology"/>
<dbReference type="InterPro" id="IPR004107">
    <property type="entry name" value="Integrase_SAM-like_N"/>
</dbReference>
<dbReference type="InterPro" id="IPR011010">
    <property type="entry name" value="DNA_brk_join_enz"/>
</dbReference>
<name>A0A4R1ALC5_9BACI</name>
<dbReference type="Gene3D" id="1.10.443.10">
    <property type="entry name" value="Intergrase catalytic core"/>
    <property type="match status" value="1"/>
</dbReference>
<feature type="domain" description="Core-binding (CB)" evidence="7">
    <location>
        <begin position="60"/>
        <end position="145"/>
    </location>
</feature>
<organism evidence="8 9">
    <name type="scientific">Cytobacillus praedii</name>
    <dbReference type="NCBI Taxonomy" id="1742358"/>
    <lineage>
        <taxon>Bacteria</taxon>
        <taxon>Bacillati</taxon>
        <taxon>Bacillota</taxon>
        <taxon>Bacilli</taxon>
        <taxon>Bacillales</taxon>
        <taxon>Bacillaceae</taxon>
        <taxon>Cytobacillus</taxon>
    </lineage>
</organism>
<dbReference type="Gene3D" id="1.10.150.130">
    <property type="match status" value="1"/>
</dbReference>
<evidence type="ECO:0000313" key="9">
    <source>
        <dbReference type="Proteomes" id="UP000293846"/>
    </source>
</evidence>
<dbReference type="SUPFAM" id="SSF56349">
    <property type="entry name" value="DNA breaking-rejoining enzymes"/>
    <property type="match status" value="1"/>
</dbReference>
<evidence type="ECO:0000256" key="4">
    <source>
        <dbReference type="ARBA" id="ARBA00023172"/>
    </source>
</evidence>
<dbReference type="CDD" id="cd01189">
    <property type="entry name" value="INT_ICEBs1_C_like"/>
    <property type="match status" value="1"/>
</dbReference>
<dbReference type="Pfam" id="PF14657">
    <property type="entry name" value="Arm-DNA-bind_4"/>
    <property type="match status" value="1"/>
</dbReference>
<keyword evidence="2" id="KW-0229">DNA integration</keyword>
<gene>
    <name evidence="8" type="ORF">E0Y62_26675</name>
</gene>
<dbReference type="OrthoDB" id="9803188at2"/>
<dbReference type="InterPro" id="IPR050090">
    <property type="entry name" value="Tyrosine_recombinase_XerCD"/>
</dbReference>
<dbReference type="EMBL" id="SJTH01000109">
    <property type="protein sequence ID" value="TCJ00481.1"/>
    <property type="molecule type" value="Genomic_DNA"/>
</dbReference>
<evidence type="ECO:0000256" key="5">
    <source>
        <dbReference type="PROSITE-ProRule" id="PRU01248"/>
    </source>
</evidence>
<keyword evidence="9" id="KW-1185">Reference proteome</keyword>
<protein>
    <submittedName>
        <fullName evidence="8">Site-specific integrase</fullName>
    </submittedName>
</protein>
<dbReference type="PROSITE" id="PS51900">
    <property type="entry name" value="CB"/>
    <property type="match status" value="1"/>
</dbReference>
<dbReference type="AlphaFoldDB" id="A0A4R1ALC5"/>
<dbReference type="PROSITE" id="PS51898">
    <property type="entry name" value="TYR_RECOMBINASE"/>
    <property type="match status" value="1"/>
</dbReference>
<dbReference type="GO" id="GO:0006310">
    <property type="term" value="P:DNA recombination"/>
    <property type="evidence" value="ECO:0007669"/>
    <property type="project" value="UniProtKB-KW"/>
</dbReference>
<sequence length="372" mass="42464">MAGSVHKDKKSGKWYYMLELGTFNGKRKQKKKSGFKTKKEASTALVEAENEFNKGTFIEPTKSLYSDYLNDWFKGKKTKIAKQTATVYEHHINTKIIPKLGNIPLAKLTPLHLDNFVNELVAEGLASATIKKSFEVIRSSLCYARDLEIVNRNVAEKIKLPSNPKQEMKVWNEDEFNQFIKVAKKDTSNYYIVFYLALMTGMRQGEILGLRWSDIDFENEILIIQQTLSHDGKEFLKGGKTKSSRRSIHLSTQTLETLKKHKKTILENKLKLGSAYIDFDLVCCTETGTPLNPSNIRRKLNALIKIAEVPKIRFHDLRHTHATMLLLKGVNIKVIQERLGHSNIKVTLDVYSHVLPTMQSEALKKLDSLISI</sequence>
<dbReference type="InterPro" id="IPR028259">
    <property type="entry name" value="AP2-like_int_N"/>
</dbReference>
<evidence type="ECO:0000256" key="1">
    <source>
        <dbReference type="ARBA" id="ARBA00008857"/>
    </source>
</evidence>
<comment type="similarity">
    <text evidence="1">Belongs to the 'phage' integrase family.</text>
</comment>
<dbReference type="Pfam" id="PF00589">
    <property type="entry name" value="Phage_integrase"/>
    <property type="match status" value="1"/>
</dbReference>
<evidence type="ECO:0000259" key="7">
    <source>
        <dbReference type="PROSITE" id="PS51900"/>
    </source>
</evidence>
<evidence type="ECO:0000256" key="2">
    <source>
        <dbReference type="ARBA" id="ARBA00022908"/>
    </source>
</evidence>
<dbReference type="Proteomes" id="UP000293846">
    <property type="component" value="Unassembled WGS sequence"/>
</dbReference>
<reference evidence="8 9" key="1">
    <citation type="submission" date="2019-03" db="EMBL/GenBank/DDBJ databases">
        <authorList>
            <person name="Jensen L."/>
            <person name="Storgaard J."/>
            <person name="Sulaj E."/>
            <person name="Schramm A."/>
            <person name="Marshall I.P.G."/>
        </authorList>
    </citation>
    <scope>NUCLEOTIDE SEQUENCE [LARGE SCALE GENOMIC DNA]</scope>
    <source>
        <strain evidence="8 9">2017H2G3</strain>
    </source>
</reference>
<dbReference type="Pfam" id="PF14659">
    <property type="entry name" value="Phage_int_SAM_3"/>
    <property type="match status" value="1"/>
</dbReference>
<dbReference type="RefSeq" id="WP_131239579.1">
    <property type="nucleotide sequence ID" value="NZ_SJTH01000109.1"/>
</dbReference>
<dbReference type="InterPro" id="IPR044068">
    <property type="entry name" value="CB"/>
</dbReference>
<evidence type="ECO:0000259" key="6">
    <source>
        <dbReference type="PROSITE" id="PS51898"/>
    </source>
</evidence>
<dbReference type="GO" id="GO:0015074">
    <property type="term" value="P:DNA integration"/>
    <property type="evidence" value="ECO:0007669"/>
    <property type="project" value="UniProtKB-KW"/>
</dbReference>
<keyword evidence="3 5" id="KW-0238">DNA-binding</keyword>
<dbReference type="PANTHER" id="PTHR30349:SF64">
    <property type="entry name" value="PROPHAGE INTEGRASE INTD-RELATED"/>
    <property type="match status" value="1"/>
</dbReference>
<dbReference type="InterPro" id="IPR010998">
    <property type="entry name" value="Integrase_recombinase_N"/>
</dbReference>
<dbReference type="PANTHER" id="PTHR30349">
    <property type="entry name" value="PHAGE INTEGRASE-RELATED"/>
    <property type="match status" value="1"/>
</dbReference>
<evidence type="ECO:0000256" key="3">
    <source>
        <dbReference type="ARBA" id="ARBA00023125"/>
    </source>
</evidence>
<dbReference type="InterPro" id="IPR002104">
    <property type="entry name" value="Integrase_catalytic"/>
</dbReference>
<dbReference type="GO" id="GO:0003677">
    <property type="term" value="F:DNA binding"/>
    <property type="evidence" value="ECO:0007669"/>
    <property type="project" value="UniProtKB-UniRule"/>
</dbReference>
<feature type="domain" description="Tyr recombinase" evidence="6">
    <location>
        <begin position="166"/>
        <end position="364"/>
    </location>
</feature>
<accession>A0A4R1ALC5</accession>
<dbReference type="InterPro" id="IPR013762">
    <property type="entry name" value="Integrase-like_cat_sf"/>
</dbReference>
<keyword evidence="4" id="KW-0233">DNA recombination</keyword>
<comment type="caution">
    <text evidence="8">The sequence shown here is derived from an EMBL/GenBank/DDBJ whole genome shotgun (WGS) entry which is preliminary data.</text>
</comment>
<evidence type="ECO:0000313" key="8">
    <source>
        <dbReference type="EMBL" id="TCJ00481.1"/>
    </source>
</evidence>